<feature type="region of interest" description="Disordered" evidence="4">
    <location>
        <begin position="1"/>
        <end position="76"/>
    </location>
</feature>
<evidence type="ECO:0000256" key="4">
    <source>
        <dbReference type="SAM" id="MobiDB-lite"/>
    </source>
</evidence>
<organism evidence="6 7">
    <name type="scientific">Deefgea piscis</name>
    <dbReference type="NCBI Taxonomy" id="2739061"/>
    <lineage>
        <taxon>Bacteria</taxon>
        <taxon>Pseudomonadati</taxon>
        <taxon>Pseudomonadota</taxon>
        <taxon>Betaproteobacteria</taxon>
        <taxon>Neisseriales</taxon>
        <taxon>Chitinibacteraceae</taxon>
        <taxon>Deefgea</taxon>
    </lineage>
</organism>
<keyword evidence="7" id="KW-1185">Reference proteome</keyword>
<comment type="function">
    <text evidence="1">Controls the length of the flagellar hook.</text>
</comment>
<evidence type="ECO:0000256" key="3">
    <source>
        <dbReference type="ARBA" id="ARBA00022795"/>
    </source>
</evidence>
<reference evidence="6 7" key="1">
    <citation type="submission" date="2020-05" db="EMBL/GenBank/DDBJ databases">
        <title>Complete genome sequence of Deefgea sp. D17.</title>
        <authorList>
            <person name="Bae J.-W."/>
            <person name="Han J.E."/>
        </authorList>
    </citation>
    <scope>NUCLEOTIDE SEQUENCE [LARGE SCALE GENOMIC DNA]</scope>
    <source>
        <strain evidence="6 7">D17</strain>
    </source>
</reference>
<sequence>MATTSAVPVQVQAPVSRAVESRTAREASQASDFKDEFKRELGRDRAEASAPTPNNKVAAKSDKKEETPASESPQTQAAVLDPWLAMLQNTLVAPTSTSVALTEEAAPLSDIATDPEAENPAVFNPLTALMVKNPASSSENTDSAKLGTDKQPNQAASSALAAMPQPKVDVAETANLAVDTAKLNATEMIETPLELIPNTDFKTQLTALHEQRSLAANNPVSSALPNKEIAVPVHHLAEPVGQMRWGDALAQRVGLMLGRQEQQIQMQLNPAHLGPMEVQLSVAQDQASVVFSSQNAAVRDALAAAMPRLTALLAEQGFTLSNVQVASDTLQQHQQQQAQQNQSQWGGMNQGQQQAQNGRELGLTYGIAAGMVDENPLESSMVRLPIQKGGLNLFV</sequence>
<dbReference type="Gene3D" id="3.30.750.140">
    <property type="match status" value="1"/>
</dbReference>
<comment type="similarity">
    <text evidence="2">Belongs to the FliK family.</text>
</comment>
<evidence type="ECO:0000313" key="6">
    <source>
        <dbReference type="EMBL" id="QKJ65739.1"/>
    </source>
</evidence>
<feature type="domain" description="Flagellar hook-length control protein-like C-terminal" evidence="5">
    <location>
        <begin position="251"/>
        <end position="332"/>
    </location>
</feature>
<keyword evidence="6" id="KW-0282">Flagellum</keyword>
<feature type="region of interest" description="Disordered" evidence="4">
    <location>
        <begin position="334"/>
        <end position="353"/>
    </location>
</feature>
<accession>A0A6M8SS72</accession>
<evidence type="ECO:0000259" key="5">
    <source>
        <dbReference type="Pfam" id="PF02120"/>
    </source>
</evidence>
<proteinExistence type="inferred from homology"/>
<dbReference type="PANTHER" id="PTHR37533">
    <property type="entry name" value="FLAGELLAR HOOK-LENGTH CONTROL PROTEIN"/>
    <property type="match status" value="1"/>
</dbReference>
<name>A0A6M8SS72_9NEIS</name>
<evidence type="ECO:0000256" key="1">
    <source>
        <dbReference type="ARBA" id="ARBA00003944"/>
    </source>
</evidence>
<dbReference type="AlphaFoldDB" id="A0A6M8SS72"/>
<dbReference type="PRINTS" id="PR01007">
    <property type="entry name" value="FLGHOOKFLIK"/>
</dbReference>
<dbReference type="InterPro" id="IPR038610">
    <property type="entry name" value="FliK-like_C_sf"/>
</dbReference>
<dbReference type="InterPro" id="IPR001635">
    <property type="entry name" value="Flag_hook_Flik"/>
</dbReference>
<dbReference type="KEGG" id="dee:HQN60_02800"/>
<dbReference type="EMBL" id="CP054143">
    <property type="protein sequence ID" value="QKJ65739.1"/>
    <property type="molecule type" value="Genomic_DNA"/>
</dbReference>
<keyword evidence="6" id="KW-0966">Cell projection</keyword>
<feature type="compositionally biased region" description="Basic and acidic residues" evidence="4">
    <location>
        <begin position="32"/>
        <end position="47"/>
    </location>
</feature>
<dbReference type="Proteomes" id="UP000504844">
    <property type="component" value="Chromosome"/>
</dbReference>
<keyword evidence="6" id="KW-0969">Cilium</keyword>
<feature type="region of interest" description="Disordered" evidence="4">
    <location>
        <begin position="134"/>
        <end position="164"/>
    </location>
</feature>
<evidence type="ECO:0000313" key="7">
    <source>
        <dbReference type="Proteomes" id="UP000504844"/>
    </source>
</evidence>
<dbReference type="Pfam" id="PF02120">
    <property type="entry name" value="Flg_hook"/>
    <property type="match status" value="1"/>
</dbReference>
<protein>
    <submittedName>
        <fullName evidence="6">Flagellar hook-length control protein FliK</fullName>
    </submittedName>
</protein>
<keyword evidence="3" id="KW-1005">Bacterial flagellum biogenesis</keyword>
<dbReference type="GO" id="GO:0009424">
    <property type="term" value="C:bacterial-type flagellum hook"/>
    <property type="evidence" value="ECO:0007669"/>
    <property type="project" value="InterPro"/>
</dbReference>
<evidence type="ECO:0000256" key="2">
    <source>
        <dbReference type="ARBA" id="ARBA00009149"/>
    </source>
</evidence>
<dbReference type="GO" id="GO:0044780">
    <property type="term" value="P:bacterial-type flagellum assembly"/>
    <property type="evidence" value="ECO:0007669"/>
    <property type="project" value="InterPro"/>
</dbReference>
<dbReference type="PANTHER" id="PTHR37533:SF2">
    <property type="entry name" value="FLAGELLAR HOOK-LENGTH CONTROL PROTEIN"/>
    <property type="match status" value="1"/>
</dbReference>
<dbReference type="InterPro" id="IPR021136">
    <property type="entry name" value="Flagellar_hook_control-like_C"/>
</dbReference>
<dbReference type="InterPro" id="IPR052563">
    <property type="entry name" value="FliK"/>
</dbReference>
<feature type="compositionally biased region" description="Polar residues" evidence="4">
    <location>
        <begin position="134"/>
        <end position="143"/>
    </location>
</feature>
<dbReference type="CDD" id="cd17470">
    <property type="entry name" value="T3SS_Flik_C"/>
    <property type="match status" value="1"/>
</dbReference>
<gene>
    <name evidence="6" type="ORF">HQN60_02800</name>
</gene>
<dbReference type="RefSeq" id="WP_173532248.1">
    <property type="nucleotide sequence ID" value="NZ_CP054143.1"/>
</dbReference>